<keyword evidence="2" id="KW-1133">Transmembrane helix</keyword>
<gene>
    <name evidence="3" type="ORF">GCM10022231_27990</name>
</gene>
<accession>A0ABP7PH86</accession>
<organism evidence="3 4">
    <name type="scientific">Gordonia caeni</name>
    <dbReference type="NCBI Taxonomy" id="1007097"/>
    <lineage>
        <taxon>Bacteria</taxon>
        <taxon>Bacillati</taxon>
        <taxon>Actinomycetota</taxon>
        <taxon>Actinomycetes</taxon>
        <taxon>Mycobacteriales</taxon>
        <taxon>Gordoniaceae</taxon>
        <taxon>Gordonia</taxon>
    </lineage>
</organism>
<keyword evidence="4" id="KW-1185">Reference proteome</keyword>
<evidence type="ECO:0000256" key="2">
    <source>
        <dbReference type="SAM" id="Phobius"/>
    </source>
</evidence>
<keyword evidence="1" id="KW-0813">Transport</keyword>
<protein>
    <submittedName>
        <fullName evidence="3">ABC transporter permease</fullName>
    </submittedName>
</protein>
<dbReference type="InterPro" id="IPR051125">
    <property type="entry name" value="ABC-4/HrtB_transporter"/>
</dbReference>
<dbReference type="Proteomes" id="UP001418444">
    <property type="component" value="Unassembled WGS sequence"/>
</dbReference>
<feature type="transmembrane region" description="Helical" evidence="2">
    <location>
        <begin position="293"/>
        <end position="319"/>
    </location>
</feature>
<feature type="transmembrane region" description="Helical" evidence="2">
    <location>
        <begin position="214"/>
        <end position="235"/>
    </location>
</feature>
<feature type="transmembrane region" description="Helical" evidence="2">
    <location>
        <begin position="15"/>
        <end position="35"/>
    </location>
</feature>
<comment type="caution">
    <text evidence="3">The sequence shown here is derived from an EMBL/GenBank/DDBJ whole genome shotgun (WGS) entry which is preliminary data.</text>
</comment>
<sequence>MYIGWREIRRSAGKFGLMAGVIALLAFMVVVLSSLTGGLQAQSVSAVQALPGAGLAVQADASGEAVNLVDSRLSDDAVAAIGYHDPAAQPLGITMSGVGVGEVNSAVAVFGRAQAASGATLAPDTAQALGVSAGDSITVGGVDTRVADVTDTGMFAHSPVVEVPLDLWREVAHRPEVTAMIVTGEVSGIPGVTDAQGSARLDLIPGYTSEHGSLLLIQGLLLVISAVVVGAFFAVWTGHRLSALAVVRAMGGGRAYLLRDGLGQAAVVLAAGLTVGALAGVAVALIASGAVPIAITAGGVLLPVAAMAVLGLGGAILALRPLTTVDPLTALNR</sequence>
<evidence type="ECO:0000256" key="1">
    <source>
        <dbReference type="ARBA" id="ARBA00022448"/>
    </source>
</evidence>
<reference evidence="4" key="1">
    <citation type="journal article" date="2019" name="Int. J. Syst. Evol. Microbiol.">
        <title>The Global Catalogue of Microorganisms (GCM) 10K type strain sequencing project: providing services to taxonomists for standard genome sequencing and annotation.</title>
        <authorList>
            <consortium name="The Broad Institute Genomics Platform"/>
            <consortium name="The Broad Institute Genome Sequencing Center for Infectious Disease"/>
            <person name="Wu L."/>
            <person name="Ma J."/>
        </authorList>
    </citation>
    <scope>NUCLEOTIDE SEQUENCE [LARGE SCALE GENOMIC DNA]</scope>
    <source>
        <strain evidence="4">JCM 16923</strain>
    </source>
</reference>
<evidence type="ECO:0000313" key="3">
    <source>
        <dbReference type="EMBL" id="GAA3965615.1"/>
    </source>
</evidence>
<keyword evidence="2" id="KW-0812">Transmembrane</keyword>
<dbReference type="EMBL" id="BAAAZW010000008">
    <property type="protein sequence ID" value="GAA3965615.1"/>
    <property type="molecule type" value="Genomic_DNA"/>
</dbReference>
<proteinExistence type="predicted"/>
<feature type="transmembrane region" description="Helical" evidence="2">
    <location>
        <begin position="265"/>
        <end position="287"/>
    </location>
</feature>
<evidence type="ECO:0000313" key="4">
    <source>
        <dbReference type="Proteomes" id="UP001418444"/>
    </source>
</evidence>
<dbReference type="RefSeq" id="WP_344784816.1">
    <property type="nucleotide sequence ID" value="NZ_BAAAZW010000008.1"/>
</dbReference>
<dbReference type="PANTHER" id="PTHR43738:SF1">
    <property type="entry name" value="HEMIN TRANSPORT SYSTEM PERMEASE PROTEIN HRTB-RELATED"/>
    <property type="match status" value="1"/>
</dbReference>
<keyword evidence="2" id="KW-0472">Membrane</keyword>
<name>A0ABP7PH86_9ACTN</name>
<dbReference type="PANTHER" id="PTHR43738">
    <property type="entry name" value="ABC TRANSPORTER, MEMBRANE PROTEIN"/>
    <property type="match status" value="1"/>
</dbReference>